<sequence>MWIRANGSDDDTARKVSSSDNILKRLTPHSVRLCLSRHPVCRPPTFGYTHDQLTPNIGISIVFLAIHYGISRCLQPKRFSHHFKITIHIKSLGKKAHFA</sequence>
<gene>
    <name evidence="1" type="ORF">IAS62_004224</name>
</gene>
<keyword evidence="2" id="KW-1185">Reference proteome</keyword>
<evidence type="ECO:0000313" key="2">
    <source>
        <dbReference type="Proteomes" id="UP001432216"/>
    </source>
</evidence>
<proteinExistence type="predicted"/>
<name>A0ABZ2AZR3_9TREE</name>
<dbReference type="GeneID" id="89990996"/>
<evidence type="ECO:0000313" key="1">
    <source>
        <dbReference type="EMBL" id="WVO22881.1"/>
    </source>
</evidence>
<reference evidence="1 2" key="1">
    <citation type="submission" date="2024-01" db="EMBL/GenBank/DDBJ databases">
        <title>Comparative genomics of Cryptococcus and Kwoniella reveals pathogenesis evolution and contrasting modes of karyotype evolution via chromosome fusion or intercentromeric recombination.</title>
        <authorList>
            <person name="Coelho M.A."/>
            <person name="David-Palma M."/>
            <person name="Shea T."/>
            <person name="Bowers K."/>
            <person name="McGinley-Smith S."/>
            <person name="Mohammad A.W."/>
            <person name="Gnirke A."/>
            <person name="Yurkov A.M."/>
            <person name="Nowrousian M."/>
            <person name="Sun S."/>
            <person name="Cuomo C.A."/>
            <person name="Heitman J."/>
        </authorList>
    </citation>
    <scope>NUCLEOTIDE SEQUENCE [LARGE SCALE GENOMIC DNA]</scope>
    <source>
        <strain evidence="1 2">7685027</strain>
    </source>
</reference>
<dbReference type="RefSeq" id="XP_064722120.1">
    <property type="nucleotide sequence ID" value="XM_064866048.1"/>
</dbReference>
<protein>
    <submittedName>
        <fullName evidence="1">Uncharacterized protein</fullName>
    </submittedName>
</protein>
<accession>A0ABZ2AZR3</accession>
<dbReference type="Proteomes" id="UP001432216">
    <property type="component" value="Chromosome 7"/>
</dbReference>
<dbReference type="EMBL" id="CP143812">
    <property type="protein sequence ID" value="WVO22881.1"/>
    <property type="molecule type" value="Genomic_DNA"/>
</dbReference>
<organism evidence="1 2">
    <name type="scientific">Cryptococcus decagattii</name>
    <dbReference type="NCBI Taxonomy" id="1859122"/>
    <lineage>
        <taxon>Eukaryota</taxon>
        <taxon>Fungi</taxon>
        <taxon>Dikarya</taxon>
        <taxon>Basidiomycota</taxon>
        <taxon>Agaricomycotina</taxon>
        <taxon>Tremellomycetes</taxon>
        <taxon>Tremellales</taxon>
        <taxon>Cryptococcaceae</taxon>
        <taxon>Cryptococcus</taxon>
        <taxon>Cryptococcus gattii species complex</taxon>
    </lineage>
</organism>